<evidence type="ECO:0000313" key="3">
    <source>
        <dbReference type="WBParaSite" id="HPLM_0000577501-mRNA-1"/>
    </source>
</evidence>
<dbReference type="InterPro" id="IPR016181">
    <property type="entry name" value="Acyl_CoA_acyltransferase"/>
</dbReference>
<reference evidence="3" key="1">
    <citation type="submission" date="2017-02" db="UniProtKB">
        <authorList>
            <consortium name="WormBaseParasite"/>
        </authorList>
    </citation>
    <scope>IDENTIFICATION</scope>
</reference>
<accession>A0A0N4W6R9</accession>
<dbReference type="SUPFAM" id="SSF55729">
    <property type="entry name" value="Acyl-CoA N-acyltransferases (Nat)"/>
    <property type="match status" value="1"/>
</dbReference>
<dbReference type="PANTHER" id="PTHR20958">
    <property type="entry name" value="GLYCINE N-ACYLTRANSFERASE-LIKE PROTEIN"/>
    <property type="match status" value="1"/>
</dbReference>
<dbReference type="Proteomes" id="UP000268014">
    <property type="component" value="Unassembled WGS sequence"/>
</dbReference>
<dbReference type="Gene3D" id="3.40.630.30">
    <property type="match status" value="1"/>
</dbReference>
<keyword evidence="2" id="KW-1185">Reference proteome</keyword>
<dbReference type="PANTHER" id="PTHR20958:SF6">
    <property type="entry name" value="GLYCINE N-ACYLTRANSFERASE-LIKE PROTEIN"/>
    <property type="match status" value="1"/>
</dbReference>
<dbReference type="OrthoDB" id="61870at2759"/>
<dbReference type="EMBL" id="UZAF01016387">
    <property type="protein sequence ID" value="VDO27027.1"/>
    <property type="molecule type" value="Genomic_DNA"/>
</dbReference>
<organism evidence="3">
    <name type="scientific">Haemonchus placei</name>
    <name type="common">Barber's pole worm</name>
    <dbReference type="NCBI Taxonomy" id="6290"/>
    <lineage>
        <taxon>Eukaryota</taxon>
        <taxon>Metazoa</taxon>
        <taxon>Ecdysozoa</taxon>
        <taxon>Nematoda</taxon>
        <taxon>Chromadorea</taxon>
        <taxon>Rhabditida</taxon>
        <taxon>Rhabditina</taxon>
        <taxon>Rhabditomorpha</taxon>
        <taxon>Strongyloidea</taxon>
        <taxon>Trichostrongylidae</taxon>
        <taxon>Haemonchus</taxon>
    </lineage>
</organism>
<dbReference type="OMA" id="DQYTVPE"/>
<protein>
    <submittedName>
        <fullName evidence="3">Glycine N-acyltransferase-like protein</fullName>
    </submittedName>
</protein>
<dbReference type="STRING" id="6290.A0A0N4W6R9"/>
<gene>
    <name evidence="1" type="ORF">HPLM_LOCUS5767</name>
</gene>
<reference evidence="1 2" key="2">
    <citation type="submission" date="2018-11" db="EMBL/GenBank/DDBJ databases">
        <authorList>
            <consortium name="Pathogen Informatics"/>
        </authorList>
    </citation>
    <scope>NUCLEOTIDE SEQUENCE [LARGE SCALE GENOMIC DNA]</scope>
    <source>
        <strain evidence="1 2">MHpl1</strain>
    </source>
</reference>
<proteinExistence type="predicted"/>
<dbReference type="AlphaFoldDB" id="A0A0N4W6R9"/>
<name>A0A0N4W6R9_HAEPC</name>
<dbReference type="WBParaSite" id="HPLM_0000577501-mRNA-1">
    <property type="protein sequence ID" value="HPLM_0000577501-mRNA-1"/>
    <property type="gene ID" value="HPLM_0000577501"/>
</dbReference>
<sequence>MMVIDTYANPQARKDVGNMFETNPNLLVLYGALCPVRYQREVRLYAYPSESPTYWFLLNRQKGWTPMVIAAQQGDSYDATTFLLALKLFFEETHLLKNEIDIEFGAESHMMHEIAKYLVESTNLQAGLRREHYVFYMTPDQMQNAQKVECAVPYGYEISDLTTDDAEKIHVASESKEPLETFRKRIQSLPSSCIRQTSSSRVISHELRSHCGAMVDQYTVPEHRRQGLGQTVEMILAQKIMR</sequence>
<evidence type="ECO:0000313" key="2">
    <source>
        <dbReference type="Proteomes" id="UP000268014"/>
    </source>
</evidence>
<evidence type="ECO:0000313" key="1">
    <source>
        <dbReference type="EMBL" id="VDO27027.1"/>
    </source>
</evidence>
<dbReference type="InterPro" id="IPR053225">
    <property type="entry name" value="Acyl-CoA_N-acyltransferase"/>
</dbReference>